<dbReference type="SUPFAM" id="SSF144083">
    <property type="entry name" value="Magnesium transport protein CorA, transmembrane region"/>
    <property type="match status" value="1"/>
</dbReference>
<evidence type="ECO:0000256" key="4">
    <source>
        <dbReference type="ARBA" id="ARBA00023136"/>
    </source>
</evidence>
<reference evidence="6 7" key="1">
    <citation type="submission" date="2024-02" db="EMBL/GenBank/DDBJ databases">
        <title>Bacteria isolated from the canopy kelp, Nereocystis luetkeana.</title>
        <authorList>
            <person name="Pfister C.A."/>
            <person name="Younker I.T."/>
            <person name="Light S.H."/>
        </authorList>
    </citation>
    <scope>NUCLEOTIDE SEQUENCE [LARGE SCALE GENOMIC DNA]</scope>
    <source>
        <strain evidence="6 7">TI.4.07</strain>
    </source>
</reference>
<feature type="transmembrane region" description="Helical" evidence="5">
    <location>
        <begin position="35"/>
        <end position="55"/>
    </location>
</feature>
<dbReference type="Proteomes" id="UP001379949">
    <property type="component" value="Unassembled WGS sequence"/>
</dbReference>
<dbReference type="PANTHER" id="PTHR47685:SF1">
    <property type="entry name" value="MAGNESIUM TRANSPORT PROTEIN CORA"/>
    <property type="match status" value="1"/>
</dbReference>
<evidence type="ECO:0000256" key="2">
    <source>
        <dbReference type="ARBA" id="ARBA00022692"/>
    </source>
</evidence>
<comment type="subcellular location">
    <subcellularLocation>
        <location evidence="1">Membrane</location>
        <topology evidence="1">Multi-pass membrane protein</topology>
    </subcellularLocation>
</comment>
<dbReference type="RefSeq" id="WP_341568229.1">
    <property type="nucleotide sequence ID" value="NZ_JBAKAR010000141.1"/>
</dbReference>
<dbReference type="InterPro" id="IPR045863">
    <property type="entry name" value="CorA_TM1_TM2"/>
</dbReference>
<feature type="non-terminal residue" evidence="6">
    <location>
        <position position="1"/>
    </location>
</feature>
<evidence type="ECO:0000256" key="1">
    <source>
        <dbReference type="ARBA" id="ARBA00004141"/>
    </source>
</evidence>
<dbReference type="PANTHER" id="PTHR47685">
    <property type="entry name" value="MAGNESIUM TRANSPORT PROTEIN CORA"/>
    <property type="match status" value="1"/>
</dbReference>
<name>A0ABU9GC23_9GAMM</name>
<keyword evidence="4 5" id="KW-0472">Membrane</keyword>
<evidence type="ECO:0000256" key="5">
    <source>
        <dbReference type="SAM" id="Phobius"/>
    </source>
</evidence>
<comment type="caution">
    <text evidence="6">The sequence shown here is derived from an EMBL/GenBank/DDBJ whole genome shotgun (WGS) entry which is preliminary data.</text>
</comment>
<dbReference type="InterPro" id="IPR050829">
    <property type="entry name" value="CorA_MIT"/>
</dbReference>
<organism evidence="6 7">
    <name type="scientific">Marinomonas arenicola</name>
    <dbReference type="NCBI Taxonomy" id="569601"/>
    <lineage>
        <taxon>Bacteria</taxon>
        <taxon>Pseudomonadati</taxon>
        <taxon>Pseudomonadota</taxon>
        <taxon>Gammaproteobacteria</taxon>
        <taxon>Oceanospirillales</taxon>
        <taxon>Oceanospirillaceae</taxon>
        <taxon>Marinomonas</taxon>
    </lineage>
</organism>
<gene>
    <name evidence="6" type="ORF">V6242_17900</name>
</gene>
<keyword evidence="7" id="KW-1185">Reference proteome</keyword>
<sequence length="61" mass="6888">IKIFSIACVVFLPPTLVASFYGMNFHIMPDLNWSLGYPGALGLMVVSCFAPYRYFKHSGWL</sequence>
<protein>
    <submittedName>
        <fullName evidence="6">CorA family divalent cation transporter</fullName>
    </submittedName>
</protein>
<keyword evidence="2 5" id="KW-0812">Transmembrane</keyword>
<dbReference type="Pfam" id="PF01544">
    <property type="entry name" value="CorA"/>
    <property type="match status" value="1"/>
</dbReference>
<dbReference type="InterPro" id="IPR002523">
    <property type="entry name" value="MgTranspt_CorA/ZnTranspt_ZntB"/>
</dbReference>
<evidence type="ECO:0000313" key="7">
    <source>
        <dbReference type="Proteomes" id="UP001379949"/>
    </source>
</evidence>
<keyword evidence="3 5" id="KW-1133">Transmembrane helix</keyword>
<dbReference type="EMBL" id="JBAKAR010000141">
    <property type="protein sequence ID" value="MEL0615017.1"/>
    <property type="molecule type" value="Genomic_DNA"/>
</dbReference>
<evidence type="ECO:0000256" key="3">
    <source>
        <dbReference type="ARBA" id="ARBA00022989"/>
    </source>
</evidence>
<evidence type="ECO:0000313" key="6">
    <source>
        <dbReference type="EMBL" id="MEL0615017.1"/>
    </source>
</evidence>
<accession>A0ABU9GC23</accession>
<proteinExistence type="predicted"/>
<dbReference type="Gene3D" id="1.20.58.340">
    <property type="entry name" value="Magnesium transport protein CorA, transmembrane region"/>
    <property type="match status" value="1"/>
</dbReference>